<dbReference type="RefSeq" id="WP_146595820.1">
    <property type="nucleotide sequence ID" value="NZ_SJPT01000006.1"/>
</dbReference>
<comment type="caution">
    <text evidence="1">The sequence shown here is derived from an EMBL/GenBank/DDBJ whole genome shotgun (WGS) entry which is preliminary data.</text>
</comment>
<sequence>MAASESRLLLFDDNIRSIGGHFLELATLLMEGAAELGYPAKLATHQSFAGFDAIDTTLDVEGGFLARRMVDWSLGVDGHSSVRRNLEGRNVGGSVIQNTLQNLRDPLSRSERRPTVMLQRWSDDFSNLLARWNVNASDTLLINTADDFVMLAIANALKQIPDETRLTIHIVFHFAVFDQHSSASRKRQFGAQVNAALQEMASHRVHLHATTASLAQQLEQVGVTAKAIPYPTRYRSPVTQQNSRGDRFKIVLAGAPRAEKGRRVIPAVLSQIHESQLCSGQYQMSMQMPAKRWKRMVPKQMQSTYEAALAASDAADSYFEIKSSDMPSVDYHHWLDTADVGLFLYDASRYVARCSGVLLEMFIRGVPVIVPDGCWLADQVRAAGGDGSVGYIYKSIDQIPEFLEQMYHDYRALRWRSTHHAMAIAKRHRGANTLIQMGIRPCTQSHGKLVA</sequence>
<dbReference type="AlphaFoldDB" id="A0A5C6CDI2"/>
<dbReference type="SUPFAM" id="SSF53756">
    <property type="entry name" value="UDP-Glycosyltransferase/glycogen phosphorylase"/>
    <property type="match status" value="1"/>
</dbReference>
<reference evidence="1 2" key="1">
    <citation type="submission" date="2019-02" db="EMBL/GenBank/DDBJ databases">
        <title>Deep-cultivation of Planctomycetes and their phenomic and genomic characterization uncovers novel biology.</title>
        <authorList>
            <person name="Wiegand S."/>
            <person name="Jogler M."/>
            <person name="Boedeker C."/>
            <person name="Pinto D."/>
            <person name="Vollmers J."/>
            <person name="Rivas-Marin E."/>
            <person name="Kohn T."/>
            <person name="Peeters S.H."/>
            <person name="Heuer A."/>
            <person name="Rast P."/>
            <person name="Oberbeckmann S."/>
            <person name="Bunk B."/>
            <person name="Jeske O."/>
            <person name="Meyerdierks A."/>
            <person name="Storesund J.E."/>
            <person name="Kallscheuer N."/>
            <person name="Luecker S."/>
            <person name="Lage O.M."/>
            <person name="Pohl T."/>
            <person name="Merkel B.J."/>
            <person name="Hornburger P."/>
            <person name="Mueller R.-W."/>
            <person name="Bruemmer F."/>
            <person name="Labrenz M."/>
            <person name="Spormann A.M."/>
            <person name="Op Den Camp H."/>
            <person name="Overmann J."/>
            <person name="Amann R."/>
            <person name="Jetten M.S.M."/>
            <person name="Mascher T."/>
            <person name="Medema M.H."/>
            <person name="Devos D.P."/>
            <person name="Kaster A.-K."/>
            <person name="Ovreas L."/>
            <person name="Rohde M."/>
            <person name="Galperin M.Y."/>
            <person name="Jogler C."/>
        </authorList>
    </citation>
    <scope>NUCLEOTIDE SEQUENCE [LARGE SCALE GENOMIC DNA]</scope>
    <source>
        <strain evidence="1 2">Pla52o</strain>
    </source>
</reference>
<dbReference type="EMBL" id="SJPT01000006">
    <property type="protein sequence ID" value="TWU21481.1"/>
    <property type="molecule type" value="Genomic_DNA"/>
</dbReference>
<organism evidence="1 2">
    <name type="scientific">Novipirellula galeiformis</name>
    <dbReference type="NCBI Taxonomy" id="2528004"/>
    <lineage>
        <taxon>Bacteria</taxon>
        <taxon>Pseudomonadati</taxon>
        <taxon>Planctomycetota</taxon>
        <taxon>Planctomycetia</taxon>
        <taxon>Pirellulales</taxon>
        <taxon>Pirellulaceae</taxon>
        <taxon>Novipirellula</taxon>
    </lineage>
</organism>
<accession>A0A5C6CDI2</accession>
<keyword evidence="2" id="KW-1185">Reference proteome</keyword>
<dbReference type="Proteomes" id="UP000316304">
    <property type="component" value="Unassembled WGS sequence"/>
</dbReference>
<evidence type="ECO:0000313" key="1">
    <source>
        <dbReference type="EMBL" id="TWU21481.1"/>
    </source>
</evidence>
<gene>
    <name evidence="1" type="ORF">Pla52o_36670</name>
</gene>
<dbReference type="OrthoDB" id="269113at2"/>
<proteinExistence type="predicted"/>
<protein>
    <submittedName>
        <fullName evidence="1">Uncharacterized protein</fullName>
    </submittedName>
</protein>
<name>A0A5C6CDI2_9BACT</name>
<evidence type="ECO:0000313" key="2">
    <source>
        <dbReference type="Proteomes" id="UP000316304"/>
    </source>
</evidence>